<dbReference type="EMBL" id="JAPTMU010000013">
    <property type="protein sequence ID" value="KAJ4932920.1"/>
    <property type="molecule type" value="Genomic_DNA"/>
</dbReference>
<keyword evidence="4" id="KW-1015">Disulfide bond</keyword>
<dbReference type="SMART" id="SM01241">
    <property type="entry name" value="Integrin_b_cyt"/>
    <property type="match status" value="1"/>
</dbReference>
<evidence type="ECO:0000256" key="4">
    <source>
        <dbReference type="ARBA" id="ARBA00023157"/>
    </source>
</evidence>
<sequence>MDSNPMYKLNCIECLGFESGPFKKKNCSVACSKSIYHEMVDQFAKCQQKDTERCWIRFNLDQLVGEDYYKAEILKQRDCPEPPSVIAIIGGSIASVALIGILLLMLVKLLMMKDLKEFRKFENEKKKSKWAEADNPLFQTATTTVSNPTFTGE</sequence>
<dbReference type="GO" id="GO:0005178">
    <property type="term" value="F:integrin binding"/>
    <property type="evidence" value="ECO:0007669"/>
    <property type="project" value="TreeGrafter"/>
</dbReference>
<dbReference type="GO" id="GO:0009986">
    <property type="term" value="C:cell surface"/>
    <property type="evidence" value="ECO:0007669"/>
    <property type="project" value="TreeGrafter"/>
</dbReference>
<evidence type="ECO:0000256" key="3">
    <source>
        <dbReference type="ARBA" id="ARBA00022989"/>
    </source>
</evidence>
<keyword evidence="6" id="KW-0812">Transmembrane</keyword>
<dbReference type="PANTHER" id="PTHR10082">
    <property type="entry name" value="INTEGRIN BETA SUBUNIT"/>
    <property type="match status" value="1"/>
</dbReference>
<keyword evidence="6" id="KW-0472">Membrane</keyword>
<dbReference type="InterPro" id="IPR015812">
    <property type="entry name" value="Integrin_bsu"/>
</dbReference>
<dbReference type="GO" id="GO:0001540">
    <property type="term" value="F:amyloid-beta binding"/>
    <property type="evidence" value="ECO:0007669"/>
    <property type="project" value="TreeGrafter"/>
</dbReference>
<feature type="transmembrane region" description="Helical" evidence="6">
    <location>
        <begin position="85"/>
        <end position="110"/>
    </location>
</feature>
<evidence type="ECO:0000256" key="1">
    <source>
        <dbReference type="ARBA" id="ARBA00022536"/>
    </source>
</evidence>
<feature type="domain" description="Integrin beta subunit tail" evidence="8">
    <location>
        <begin position="8"/>
        <end position="84"/>
    </location>
</feature>
<keyword evidence="5" id="KW-0325">Glycoprotein</keyword>
<dbReference type="InterPro" id="IPR014836">
    <property type="entry name" value="Integrin_bsu_cyt_dom"/>
</dbReference>
<dbReference type="PANTHER" id="PTHR10082:SF15">
    <property type="entry name" value="INTEGRIN BETA-2"/>
    <property type="match status" value="1"/>
</dbReference>
<gene>
    <name evidence="9" type="ORF">JOQ06_029758</name>
</gene>
<dbReference type="Proteomes" id="UP001219934">
    <property type="component" value="Unassembled WGS sequence"/>
</dbReference>
<dbReference type="GO" id="GO:0007160">
    <property type="term" value="P:cell-matrix adhesion"/>
    <property type="evidence" value="ECO:0007669"/>
    <property type="project" value="TreeGrafter"/>
</dbReference>
<organism evidence="9 10">
    <name type="scientific">Pogonophryne albipinna</name>
    <dbReference type="NCBI Taxonomy" id="1090488"/>
    <lineage>
        <taxon>Eukaryota</taxon>
        <taxon>Metazoa</taxon>
        <taxon>Chordata</taxon>
        <taxon>Craniata</taxon>
        <taxon>Vertebrata</taxon>
        <taxon>Euteleostomi</taxon>
        <taxon>Actinopterygii</taxon>
        <taxon>Neopterygii</taxon>
        <taxon>Teleostei</taxon>
        <taxon>Neoteleostei</taxon>
        <taxon>Acanthomorphata</taxon>
        <taxon>Eupercaria</taxon>
        <taxon>Perciformes</taxon>
        <taxon>Notothenioidei</taxon>
        <taxon>Pogonophryne</taxon>
    </lineage>
</organism>
<evidence type="ECO:0000259" key="7">
    <source>
        <dbReference type="SMART" id="SM01241"/>
    </source>
</evidence>
<keyword evidence="1" id="KW-0245">EGF-like domain</keyword>
<proteinExistence type="predicted"/>
<dbReference type="GO" id="GO:0033627">
    <property type="term" value="P:cell adhesion mediated by integrin"/>
    <property type="evidence" value="ECO:0007669"/>
    <property type="project" value="TreeGrafter"/>
</dbReference>
<dbReference type="AlphaFoldDB" id="A0AAD6AZH1"/>
<dbReference type="Gene3D" id="1.20.5.100">
    <property type="entry name" value="Cytochrome c1, transmembrane anchor, C-terminal"/>
    <property type="match status" value="1"/>
</dbReference>
<dbReference type="GO" id="GO:0008305">
    <property type="term" value="C:integrin complex"/>
    <property type="evidence" value="ECO:0007669"/>
    <property type="project" value="TreeGrafter"/>
</dbReference>
<dbReference type="SMART" id="SM01242">
    <property type="entry name" value="Integrin_B_tail"/>
    <property type="match status" value="1"/>
</dbReference>
<evidence type="ECO:0000259" key="8">
    <source>
        <dbReference type="SMART" id="SM01242"/>
    </source>
</evidence>
<dbReference type="PRINTS" id="PR01186">
    <property type="entry name" value="INTEGRINB"/>
</dbReference>
<evidence type="ECO:0000313" key="10">
    <source>
        <dbReference type="Proteomes" id="UP001219934"/>
    </source>
</evidence>
<dbReference type="Pfam" id="PF08725">
    <property type="entry name" value="Integrin_b_cyt"/>
    <property type="match status" value="1"/>
</dbReference>
<dbReference type="GO" id="GO:0019901">
    <property type="term" value="F:protein kinase binding"/>
    <property type="evidence" value="ECO:0007669"/>
    <property type="project" value="TreeGrafter"/>
</dbReference>
<dbReference type="GO" id="GO:0005925">
    <property type="term" value="C:focal adhesion"/>
    <property type="evidence" value="ECO:0007669"/>
    <property type="project" value="TreeGrafter"/>
</dbReference>
<dbReference type="SUPFAM" id="SSF69687">
    <property type="entry name" value="Integrin beta tail domain"/>
    <property type="match status" value="1"/>
</dbReference>
<dbReference type="GO" id="GO:0007159">
    <property type="term" value="P:leukocyte cell-cell adhesion"/>
    <property type="evidence" value="ECO:0007669"/>
    <property type="project" value="TreeGrafter"/>
</dbReference>
<dbReference type="Pfam" id="PF07965">
    <property type="entry name" value="Integrin_B_tail"/>
    <property type="match status" value="1"/>
</dbReference>
<dbReference type="InterPro" id="IPR036349">
    <property type="entry name" value="Integrin_bsu_tail_dom_sf"/>
</dbReference>
<protein>
    <submittedName>
        <fullName evidence="9">Uncharacterized protein</fullName>
    </submittedName>
</protein>
<dbReference type="GO" id="GO:0030593">
    <property type="term" value="P:neutrophil chemotaxis"/>
    <property type="evidence" value="ECO:0007669"/>
    <property type="project" value="TreeGrafter"/>
</dbReference>
<keyword evidence="2" id="KW-0677">Repeat</keyword>
<dbReference type="GO" id="GO:0007229">
    <property type="term" value="P:integrin-mediated signaling pathway"/>
    <property type="evidence" value="ECO:0007669"/>
    <property type="project" value="TreeGrafter"/>
</dbReference>
<comment type="caution">
    <text evidence="9">The sequence shown here is derived from an EMBL/GenBank/DDBJ whole genome shotgun (WGS) entry which is preliminary data.</text>
</comment>
<accession>A0AAD6AZH1</accession>
<evidence type="ECO:0000256" key="6">
    <source>
        <dbReference type="SAM" id="Phobius"/>
    </source>
</evidence>
<dbReference type="Gene3D" id="4.10.1240.30">
    <property type="match status" value="1"/>
</dbReference>
<name>A0AAD6AZH1_9TELE</name>
<dbReference type="InterPro" id="IPR012896">
    <property type="entry name" value="Integrin_bsu_tail"/>
</dbReference>
<feature type="domain" description="Integrin beta subunit cytoplasmic" evidence="7">
    <location>
        <begin position="108"/>
        <end position="153"/>
    </location>
</feature>
<evidence type="ECO:0000256" key="2">
    <source>
        <dbReference type="ARBA" id="ARBA00022737"/>
    </source>
</evidence>
<keyword evidence="10" id="KW-1185">Reference proteome</keyword>
<keyword evidence="3 6" id="KW-1133">Transmembrane helix</keyword>
<evidence type="ECO:0000256" key="5">
    <source>
        <dbReference type="ARBA" id="ARBA00023180"/>
    </source>
</evidence>
<evidence type="ECO:0000313" key="9">
    <source>
        <dbReference type="EMBL" id="KAJ4932920.1"/>
    </source>
</evidence>
<reference evidence="9" key="1">
    <citation type="submission" date="2022-11" db="EMBL/GenBank/DDBJ databases">
        <title>Chromosome-level genome of Pogonophryne albipinna.</title>
        <authorList>
            <person name="Jo E."/>
        </authorList>
    </citation>
    <scope>NUCLEOTIDE SEQUENCE</scope>
    <source>
        <strain evidence="9">SGF0006</strain>
        <tissue evidence="9">Muscle</tissue>
    </source>
</reference>